<dbReference type="PANTHER" id="PTHR46098:SF1">
    <property type="entry name" value="TRNA (CYTOSINE(38)-C(5))-METHYLTRANSFERASE"/>
    <property type="match status" value="1"/>
</dbReference>
<dbReference type="InterPro" id="IPR018117">
    <property type="entry name" value="C5_DNA_meth_AS"/>
</dbReference>
<proteinExistence type="inferred from homology"/>
<keyword evidence="2 4" id="KW-0808">Transferase</keyword>
<keyword evidence="3 4" id="KW-0949">S-adenosyl-L-methionine</keyword>
<feature type="region of interest" description="Disordered" evidence="5">
    <location>
        <begin position="503"/>
        <end position="528"/>
    </location>
</feature>
<feature type="compositionally biased region" description="Polar residues" evidence="5">
    <location>
        <begin position="504"/>
        <end position="521"/>
    </location>
</feature>
<dbReference type="PRINTS" id="PR00105">
    <property type="entry name" value="C5METTRFRASE"/>
</dbReference>
<evidence type="ECO:0000313" key="6">
    <source>
        <dbReference type="EMBL" id="QBK90963.1"/>
    </source>
</evidence>
<dbReference type="GO" id="GO:0032259">
    <property type="term" value="P:methylation"/>
    <property type="evidence" value="ECO:0007669"/>
    <property type="project" value="UniProtKB-KW"/>
</dbReference>
<evidence type="ECO:0000256" key="3">
    <source>
        <dbReference type="ARBA" id="ARBA00022691"/>
    </source>
</evidence>
<evidence type="ECO:0000256" key="5">
    <source>
        <dbReference type="SAM" id="MobiDB-lite"/>
    </source>
</evidence>
<gene>
    <name evidence="6" type="ORF">LCPAC201_02640</name>
</gene>
<dbReference type="Pfam" id="PF00145">
    <property type="entry name" value="DNA_methylase"/>
    <property type="match status" value="2"/>
</dbReference>
<evidence type="ECO:0000256" key="4">
    <source>
        <dbReference type="PROSITE-ProRule" id="PRU01016"/>
    </source>
</evidence>
<organism evidence="6">
    <name type="scientific">Pithovirus LCPAC201</name>
    <dbReference type="NCBI Taxonomy" id="2506591"/>
    <lineage>
        <taxon>Viruses</taxon>
        <taxon>Pithoviruses</taxon>
    </lineage>
</organism>
<reference evidence="6" key="1">
    <citation type="journal article" date="2019" name="MBio">
        <title>Virus Genomes from Deep Sea Sediments Expand the Ocean Megavirome and Support Independent Origins of Viral Gigantism.</title>
        <authorList>
            <person name="Backstrom D."/>
            <person name="Yutin N."/>
            <person name="Jorgensen S.L."/>
            <person name="Dharamshi J."/>
            <person name="Homa F."/>
            <person name="Zaremba-Niedwiedzka K."/>
            <person name="Spang A."/>
            <person name="Wolf Y.I."/>
            <person name="Koonin E.V."/>
            <person name="Ettema T.J."/>
        </authorList>
    </citation>
    <scope>NUCLEOTIDE SEQUENCE</scope>
</reference>
<comment type="similarity">
    <text evidence="4">Belongs to the class I-like SAM-binding methyltransferase superfamily. C5-methyltransferase family.</text>
</comment>
<accession>A0A481Z4Z4</accession>
<protein>
    <submittedName>
        <fullName evidence="6">C-5 cytosine-specific DNA methylase</fullName>
    </submittedName>
</protein>
<dbReference type="PANTHER" id="PTHR46098">
    <property type="entry name" value="TRNA (CYTOSINE(38)-C(5))-METHYLTRANSFERASE"/>
    <property type="match status" value="1"/>
</dbReference>
<dbReference type="SUPFAM" id="SSF53335">
    <property type="entry name" value="S-adenosyl-L-methionine-dependent methyltransferases"/>
    <property type="match status" value="2"/>
</dbReference>
<dbReference type="InterPro" id="IPR050750">
    <property type="entry name" value="C5-MTase"/>
</dbReference>
<sequence length="642" mass="72201">MKPTLLDLFCGAGGASVGYDRAGFDVTGVDIRPQPHYPFKFIQGDAVEFISKHGKEYDVIHASPPCQGYSKHTRPNSKHVHYSKGSDEPRLIDTVRRLIPNNKPYIIENVVGARNELIQPILLCGTMFNLPITRHRLFEVNFNFKPPEHPKCRGVAKKYSIDHGIDYRDMSVCGKSRRKGCIDTWKTLTGNQWMVCAHELSESIPWAYTKLIGTALITQLINLQVTQKPKSGPLPIRLLNGSQTIPKKNEIIFSLQSTKLRTISLFSGIGGFELGLAPWVDVCLLAEKDSYCKHVLEKQFPGIPIVDDVRNVTSEMIEKLTLLGGPIECILAGFPCQDISQAGKGVGLTGKRSGLINEVFRLTNSLRPNYIFLENVQLLRKRGLSEVVSRFAKFGYDIRWITLSVVDVGGFHQRKRMFILAWKRTSIPIFPLINQKFRVDWSVEPEIPRVLDHLATKSDRQAIRALGNSIVPAQAHEAFIRLTAENFLPGEIIADNQMPANGEYLQSTGKIDGSRSPSNGRRSVPSGKIYGRKSCHVRLPKQWPKTMQRYKTTHSLPTPTASDAIIRKPTNTQKSRAFRPGVNKSVSLNRWVSLFPTRETIPPPIDEEGYLINNESFSGGECPNPEWITWVMGYPPGWLREK</sequence>
<dbReference type="InterPro" id="IPR001525">
    <property type="entry name" value="C5_MeTfrase"/>
</dbReference>
<dbReference type="PROSITE" id="PS51679">
    <property type="entry name" value="SAM_MT_C5"/>
    <property type="match status" value="1"/>
</dbReference>
<dbReference type="PROSITE" id="PS00094">
    <property type="entry name" value="C5_MTASE_1"/>
    <property type="match status" value="2"/>
</dbReference>
<feature type="active site" evidence="4">
    <location>
        <position position="336"/>
    </location>
</feature>
<dbReference type="GO" id="GO:0008168">
    <property type="term" value="F:methyltransferase activity"/>
    <property type="evidence" value="ECO:0007669"/>
    <property type="project" value="UniProtKB-KW"/>
</dbReference>
<dbReference type="Gene3D" id="3.40.50.150">
    <property type="entry name" value="Vaccinia Virus protein VP39"/>
    <property type="match status" value="2"/>
</dbReference>
<evidence type="ECO:0000256" key="1">
    <source>
        <dbReference type="ARBA" id="ARBA00022603"/>
    </source>
</evidence>
<dbReference type="InterPro" id="IPR029063">
    <property type="entry name" value="SAM-dependent_MTases_sf"/>
</dbReference>
<name>A0A481Z4Z4_9VIRU</name>
<keyword evidence="1 4" id="KW-0489">Methyltransferase</keyword>
<evidence type="ECO:0000256" key="2">
    <source>
        <dbReference type="ARBA" id="ARBA00022679"/>
    </source>
</evidence>
<dbReference type="EMBL" id="MK500504">
    <property type="protein sequence ID" value="QBK90963.1"/>
    <property type="molecule type" value="Genomic_DNA"/>
</dbReference>